<organism evidence="5 6">
    <name type="scientific">Burkholderia cenocepacia</name>
    <dbReference type="NCBI Taxonomy" id="95486"/>
    <lineage>
        <taxon>Bacteria</taxon>
        <taxon>Pseudomonadati</taxon>
        <taxon>Pseudomonadota</taxon>
        <taxon>Betaproteobacteria</taxon>
        <taxon>Burkholderiales</taxon>
        <taxon>Burkholderiaceae</taxon>
        <taxon>Burkholderia</taxon>
        <taxon>Burkholderia cepacia complex</taxon>
    </lineage>
</organism>
<evidence type="ECO:0000256" key="1">
    <source>
        <dbReference type="ARBA" id="ARBA00023015"/>
    </source>
</evidence>
<accession>A0A1V2W2C1</accession>
<comment type="caution">
    <text evidence="5">The sequence shown here is derived from an EMBL/GenBank/DDBJ whole genome shotgun (WGS) entry which is preliminary data.</text>
</comment>
<dbReference type="InterPro" id="IPR000843">
    <property type="entry name" value="HTH_LacI"/>
</dbReference>
<dbReference type="PANTHER" id="PTHR30146">
    <property type="entry name" value="LACI-RELATED TRANSCRIPTIONAL REPRESSOR"/>
    <property type="match status" value="1"/>
</dbReference>
<dbReference type="InterPro" id="IPR028082">
    <property type="entry name" value="Peripla_BP_I"/>
</dbReference>
<keyword evidence="3" id="KW-0804">Transcription</keyword>
<dbReference type="InterPro" id="IPR010982">
    <property type="entry name" value="Lambda_DNA-bd_dom_sf"/>
</dbReference>
<evidence type="ECO:0000259" key="4">
    <source>
        <dbReference type="PROSITE" id="PS50932"/>
    </source>
</evidence>
<dbReference type="InterPro" id="IPR046335">
    <property type="entry name" value="LacI/GalR-like_sensor"/>
</dbReference>
<dbReference type="PROSITE" id="PS50932">
    <property type="entry name" value="HTH_LACI_2"/>
    <property type="match status" value="1"/>
</dbReference>
<evidence type="ECO:0000313" key="6">
    <source>
        <dbReference type="Proteomes" id="UP000188543"/>
    </source>
</evidence>
<dbReference type="Gene3D" id="3.40.50.2300">
    <property type="match status" value="2"/>
</dbReference>
<reference evidence="5 6" key="1">
    <citation type="submission" date="2016-08" db="EMBL/GenBank/DDBJ databases">
        <authorList>
            <person name="Seilhamer J.J."/>
        </authorList>
    </citation>
    <scope>NUCLEOTIDE SEQUENCE [LARGE SCALE GENOMIC DNA]</scope>
    <source>
        <strain evidence="5 6">VC14762</strain>
    </source>
</reference>
<dbReference type="EMBL" id="MUTJ01000057">
    <property type="protein sequence ID" value="ONU83962.1"/>
    <property type="molecule type" value="Genomic_DNA"/>
</dbReference>
<evidence type="ECO:0000256" key="3">
    <source>
        <dbReference type="ARBA" id="ARBA00023163"/>
    </source>
</evidence>
<dbReference type="Pfam" id="PF00356">
    <property type="entry name" value="LacI"/>
    <property type="match status" value="1"/>
</dbReference>
<dbReference type="PANTHER" id="PTHR30146:SF138">
    <property type="entry name" value="TRANSCRIPTIONAL REGULATORY PROTEIN"/>
    <property type="match status" value="1"/>
</dbReference>
<protein>
    <recommendedName>
        <fullName evidence="4">HTH lacI-type domain-containing protein</fullName>
    </recommendedName>
</protein>
<keyword evidence="2" id="KW-0238">DNA-binding</keyword>
<dbReference type="Proteomes" id="UP000188543">
    <property type="component" value="Unassembled WGS sequence"/>
</dbReference>
<dbReference type="CDD" id="cd01392">
    <property type="entry name" value="HTH_LacI"/>
    <property type="match status" value="1"/>
</dbReference>
<name>A0A1V2W2C1_9BURK</name>
<dbReference type="Gene3D" id="1.10.260.40">
    <property type="entry name" value="lambda repressor-like DNA-binding domains"/>
    <property type="match status" value="1"/>
</dbReference>
<dbReference type="SUPFAM" id="SSF53822">
    <property type="entry name" value="Periplasmic binding protein-like I"/>
    <property type="match status" value="1"/>
</dbReference>
<sequence>MNNPAKQRTPKAQKVNVTDVAKAAGVSVATVSRAFNLPHLVREEAREKVIAIARKMGYTPNPSAKALRLQKTHIIGAVIPTLDYSFFARLVDGFEERITAAGYSVFVLTTGFDNTRMFDKVRALVERGAEALLIVGRVDDPALRAYLLEKQIPCVTTYSYTNDEHFPSIGFDNYGATKQMVEFLIRLGHRRMVMIAGPVHGNDRQQSRIQAFEETLAAHGIAEGCHVIEKSYGSAVFRGAEAMRQILGEFPETTAVVCNSDTFALSAIAECRRMGIRVPEDLSISGFDNDDYATVFTPALTTISVPAREMGEHSAQALISALADQRRIMPVRLETNLVVRESTSTARREVADTPTAHTS</sequence>
<dbReference type="SMART" id="SM00354">
    <property type="entry name" value="HTH_LACI"/>
    <property type="match status" value="1"/>
</dbReference>
<dbReference type="CDD" id="cd06273">
    <property type="entry name" value="PBP1_LacI-like"/>
    <property type="match status" value="1"/>
</dbReference>
<keyword evidence="1" id="KW-0805">Transcription regulation</keyword>
<dbReference type="Pfam" id="PF13377">
    <property type="entry name" value="Peripla_BP_3"/>
    <property type="match status" value="1"/>
</dbReference>
<proteinExistence type="predicted"/>
<dbReference type="GO" id="GO:0003700">
    <property type="term" value="F:DNA-binding transcription factor activity"/>
    <property type="evidence" value="ECO:0007669"/>
    <property type="project" value="TreeGrafter"/>
</dbReference>
<dbReference type="RefSeq" id="WP_059708486.1">
    <property type="nucleotide sequence ID" value="NZ_CADETN010000033.1"/>
</dbReference>
<dbReference type="SUPFAM" id="SSF47413">
    <property type="entry name" value="lambda repressor-like DNA-binding domains"/>
    <property type="match status" value="1"/>
</dbReference>
<evidence type="ECO:0000313" key="5">
    <source>
        <dbReference type="EMBL" id="ONU83962.1"/>
    </source>
</evidence>
<evidence type="ECO:0000256" key="2">
    <source>
        <dbReference type="ARBA" id="ARBA00023125"/>
    </source>
</evidence>
<dbReference type="AlphaFoldDB" id="A0A1V2W2C1"/>
<gene>
    <name evidence="5" type="ORF">A8E72_19380</name>
</gene>
<dbReference type="GO" id="GO:0000976">
    <property type="term" value="F:transcription cis-regulatory region binding"/>
    <property type="evidence" value="ECO:0007669"/>
    <property type="project" value="TreeGrafter"/>
</dbReference>
<feature type="domain" description="HTH lacI-type" evidence="4">
    <location>
        <begin position="15"/>
        <end position="69"/>
    </location>
</feature>